<sequence>MIRIDIYQGNSHGLCHILPVSSQKKTDNQKILKGGTMDTIILTPESNDHFAGMVEEMSRSNLSRCWHCLCCSGGCPFAQDMDMLPNRVIRMVQLGMKHRVLSCSTIWLCVGCNTCSMECPNAVDMAAVMDALRRIAIQEKVKIAEPAVLSFHQKVIDSISRYGRTHKLEIMMRYKLSEKDFFSDMDLGLKMLSKRKLDLMPSKVKDRQQVQDLFTLAKELS</sequence>
<dbReference type="AlphaFoldDB" id="S0FZC5"/>
<gene>
    <name evidence="7" type="ORF">Dpo_17c00110</name>
</gene>
<dbReference type="PANTHER" id="PTHR43255:SF1">
    <property type="entry name" value="IRON-SULFUR-BINDING OXIDOREDUCTASE FADF-RELATED"/>
    <property type="match status" value="1"/>
</dbReference>
<evidence type="ECO:0000313" key="8">
    <source>
        <dbReference type="Proteomes" id="UP000014216"/>
    </source>
</evidence>
<dbReference type="Pfam" id="PF13534">
    <property type="entry name" value="Fer4_17"/>
    <property type="match status" value="1"/>
</dbReference>
<evidence type="ECO:0000256" key="1">
    <source>
        <dbReference type="ARBA" id="ARBA00022485"/>
    </source>
</evidence>
<evidence type="ECO:0000259" key="6">
    <source>
        <dbReference type="PROSITE" id="PS51379"/>
    </source>
</evidence>
<comment type="caution">
    <text evidence="7">The sequence shown here is derived from an EMBL/GenBank/DDBJ whole genome shotgun (WGS) entry which is preliminary data.</text>
</comment>
<protein>
    <submittedName>
        <fullName evidence="7">Putative heterodisulfide reductase, C subunit, HdrC</fullName>
        <ecNumber evidence="7">1.8.98.1</ecNumber>
    </submittedName>
</protein>
<name>S0FZC5_9BACT</name>
<dbReference type="GO" id="GO:0005886">
    <property type="term" value="C:plasma membrane"/>
    <property type="evidence" value="ECO:0007669"/>
    <property type="project" value="TreeGrafter"/>
</dbReference>
<evidence type="ECO:0000256" key="4">
    <source>
        <dbReference type="ARBA" id="ARBA00023004"/>
    </source>
</evidence>
<dbReference type="GO" id="GO:0051912">
    <property type="term" value="F:CoB--CoM heterodisulfide reductase activity"/>
    <property type="evidence" value="ECO:0007669"/>
    <property type="project" value="UniProtKB-EC"/>
</dbReference>
<dbReference type="Proteomes" id="UP000014216">
    <property type="component" value="Unassembled WGS sequence"/>
</dbReference>
<dbReference type="PANTHER" id="PTHR43255">
    <property type="entry name" value="IRON-SULFUR-BINDING OXIDOREDUCTASE FADF-RELATED-RELATED"/>
    <property type="match status" value="1"/>
</dbReference>
<evidence type="ECO:0000313" key="7">
    <source>
        <dbReference type="EMBL" id="EMS77307.1"/>
    </source>
</evidence>
<accession>S0FZC5</accession>
<dbReference type="PROSITE" id="PS00198">
    <property type="entry name" value="4FE4S_FER_1"/>
    <property type="match status" value="1"/>
</dbReference>
<proteinExistence type="predicted"/>
<keyword evidence="3 7" id="KW-0560">Oxidoreductase</keyword>
<dbReference type="PROSITE" id="PS51379">
    <property type="entry name" value="4FE4S_FER_2"/>
    <property type="match status" value="1"/>
</dbReference>
<dbReference type="GO" id="GO:0046872">
    <property type="term" value="F:metal ion binding"/>
    <property type="evidence" value="ECO:0007669"/>
    <property type="project" value="UniProtKB-KW"/>
</dbReference>
<keyword evidence="8" id="KW-1185">Reference proteome</keyword>
<evidence type="ECO:0000256" key="3">
    <source>
        <dbReference type="ARBA" id="ARBA00023002"/>
    </source>
</evidence>
<organism evidence="7 8">
    <name type="scientific">Desulfotignum phosphitoxidans DSM 13687</name>
    <dbReference type="NCBI Taxonomy" id="1286635"/>
    <lineage>
        <taxon>Bacteria</taxon>
        <taxon>Pseudomonadati</taxon>
        <taxon>Thermodesulfobacteriota</taxon>
        <taxon>Desulfobacteria</taxon>
        <taxon>Desulfobacterales</taxon>
        <taxon>Desulfobacteraceae</taxon>
        <taxon>Desulfotignum</taxon>
    </lineage>
</organism>
<reference evidence="7 8" key="1">
    <citation type="journal article" date="2013" name="Genome Announc.">
        <title>Draft Genome Sequence of Desulfotignum phosphitoxidans DSM 13687 Strain FiPS-3.</title>
        <authorList>
            <person name="Poehlein A."/>
            <person name="Daniel R."/>
            <person name="Simeonova D.D."/>
        </authorList>
    </citation>
    <scope>NUCLEOTIDE SEQUENCE [LARGE SCALE GENOMIC DNA]</scope>
    <source>
        <strain evidence="7 8">DSM 13687</strain>
    </source>
</reference>
<dbReference type="GO" id="GO:0051539">
    <property type="term" value="F:4 iron, 4 sulfur cluster binding"/>
    <property type="evidence" value="ECO:0007669"/>
    <property type="project" value="UniProtKB-KW"/>
</dbReference>
<keyword evidence="2" id="KW-0479">Metal-binding</keyword>
<dbReference type="InterPro" id="IPR017896">
    <property type="entry name" value="4Fe4S_Fe-S-bd"/>
</dbReference>
<dbReference type="InterPro" id="IPR051460">
    <property type="entry name" value="HdrC_iron-sulfur_subunit"/>
</dbReference>
<dbReference type="EC" id="1.8.98.1" evidence="7"/>
<dbReference type="EMBL" id="APJX01000017">
    <property type="protein sequence ID" value="EMS77307.1"/>
    <property type="molecule type" value="Genomic_DNA"/>
</dbReference>
<keyword evidence="4" id="KW-0408">Iron</keyword>
<evidence type="ECO:0000256" key="5">
    <source>
        <dbReference type="ARBA" id="ARBA00023014"/>
    </source>
</evidence>
<keyword evidence="5" id="KW-0411">Iron-sulfur</keyword>
<feature type="domain" description="4Fe-4S ferredoxin-type" evidence="6">
    <location>
        <begin position="99"/>
        <end position="128"/>
    </location>
</feature>
<dbReference type="Gene3D" id="1.10.1060.10">
    <property type="entry name" value="Alpha-helical ferredoxin"/>
    <property type="match status" value="1"/>
</dbReference>
<dbReference type="InterPro" id="IPR009051">
    <property type="entry name" value="Helical_ferredxn"/>
</dbReference>
<dbReference type="SUPFAM" id="SSF46548">
    <property type="entry name" value="alpha-helical ferredoxin"/>
    <property type="match status" value="1"/>
</dbReference>
<dbReference type="InterPro" id="IPR017900">
    <property type="entry name" value="4Fe4S_Fe_S_CS"/>
</dbReference>
<keyword evidence="1" id="KW-0004">4Fe-4S</keyword>
<evidence type="ECO:0000256" key="2">
    <source>
        <dbReference type="ARBA" id="ARBA00022723"/>
    </source>
</evidence>